<evidence type="ECO:0000256" key="5">
    <source>
        <dbReference type="ARBA" id="ARBA00022553"/>
    </source>
</evidence>
<keyword evidence="5" id="KW-0597">Phosphoprotein</keyword>
<keyword evidence="16" id="KW-1185">Reference proteome</keyword>
<protein>
    <recommendedName>
        <fullName evidence="3">histidine kinase</fullName>
        <ecNumber evidence="3">2.7.13.3</ecNumber>
    </recommendedName>
</protein>
<dbReference type="PANTHER" id="PTHR43711:SF1">
    <property type="entry name" value="HISTIDINE KINASE 1"/>
    <property type="match status" value="1"/>
</dbReference>
<dbReference type="InterPro" id="IPR003660">
    <property type="entry name" value="HAMP_dom"/>
</dbReference>
<accession>A0ABW2RJZ4</accession>
<evidence type="ECO:0000256" key="7">
    <source>
        <dbReference type="ARBA" id="ARBA00022741"/>
    </source>
</evidence>
<evidence type="ECO:0000313" key="15">
    <source>
        <dbReference type="EMBL" id="MFC7441240.1"/>
    </source>
</evidence>
<keyword evidence="11 12" id="KW-0472">Membrane</keyword>
<dbReference type="InterPro" id="IPR003594">
    <property type="entry name" value="HATPase_dom"/>
</dbReference>
<feature type="domain" description="Histidine kinase" evidence="13">
    <location>
        <begin position="248"/>
        <end position="463"/>
    </location>
</feature>
<dbReference type="Proteomes" id="UP001596500">
    <property type="component" value="Unassembled WGS sequence"/>
</dbReference>
<dbReference type="SMART" id="SM00388">
    <property type="entry name" value="HisKA"/>
    <property type="match status" value="1"/>
</dbReference>
<evidence type="ECO:0000256" key="6">
    <source>
        <dbReference type="ARBA" id="ARBA00022679"/>
    </source>
</evidence>
<dbReference type="SUPFAM" id="SSF158472">
    <property type="entry name" value="HAMP domain-like"/>
    <property type="match status" value="1"/>
</dbReference>
<dbReference type="Gene3D" id="6.10.340.10">
    <property type="match status" value="1"/>
</dbReference>
<dbReference type="Pfam" id="PF00512">
    <property type="entry name" value="HisKA"/>
    <property type="match status" value="1"/>
</dbReference>
<feature type="transmembrane region" description="Helical" evidence="12">
    <location>
        <begin position="6"/>
        <end position="33"/>
    </location>
</feature>
<evidence type="ECO:0000256" key="12">
    <source>
        <dbReference type="SAM" id="Phobius"/>
    </source>
</evidence>
<dbReference type="EC" id="2.7.13.3" evidence="3"/>
<keyword evidence="10" id="KW-0902">Two-component regulatory system</keyword>
<name>A0ABW2RJZ4_9BACL</name>
<dbReference type="SUPFAM" id="SSF55874">
    <property type="entry name" value="ATPase domain of HSP90 chaperone/DNA topoisomerase II/histidine kinase"/>
    <property type="match status" value="1"/>
</dbReference>
<evidence type="ECO:0000256" key="8">
    <source>
        <dbReference type="ARBA" id="ARBA00022777"/>
    </source>
</evidence>
<evidence type="ECO:0000259" key="13">
    <source>
        <dbReference type="PROSITE" id="PS50109"/>
    </source>
</evidence>
<evidence type="ECO:0000313" key="16">
    <source>
        <dbReference type="Proteomes" id="UP001596500"/>
    </source>
</evidence>
<dbReference type="CDD" id="cd00082">
    <property type="entry name" value="HisKA"/>
    <property type="match status" value="1"/>
</dbReference>
<dbReference type="RefSeq" id="WP_379864534.1">
    <property type="nucleotide sequence ID" value="NZ_JBHTBW010000021.1"/>
</dbReference>
<feature type="domain" description="HAMP" evidence="14">
    <location>
        <begin position="180"/>
        <end position="233"/>
    </location>
</feature>
<dbReference type="GO" id="GO:0005524">
    <property type="term" value="F:ATP binding"/>
    <property type="evidence" value="ECO:0007669"/>
    <property type="project" value="UniProtKB-KW"/>
</dbReference>
<proteinExistence type="predicted"/>
<evidence type="ECO:0000256" key="3">
    <source>
        <dbReference type="ARBA" id="ARBA00012438"/>
    </source>
</evidence>
<dbReference type="SUPFAM" id="SSF47384">
    <property type="entry name" value="Homodimeric domain of signal transducing histidine kinase"/>
    <property type="match status" value="1"/>
</dbReference>
<dbReference type="InterPro" id="IPR005467">
    <property type="entry name" value="His_kinase_dom"/>
</dbReference>
<keyword evidence="4" id="KW-1003">Cell membrane</keyword>
<organism evidence="15 16">
    <name type="scientific">Laceyella putida</name>
    <dbReference type="NCBI Taxonomy" id="110101"/>
    <lineage>
        <taxon>Bacteria</taxon>
        <taxon>Bacillati</taxon>
        <taxon>Bacillota</taxon>
        <taxon>Bacilli</taxon>
        <taxon>Bacillales</taxon>
        <taxon>Thermoactinomycetaceae</taxon>
        <taxon>Laceyella</taxon>
    </lineage>
</organism>
<keyword evidence="12" id="KW-1133">Transmembrane helix</keyword>
<keyword evidence="7" id="KW-0547">Nucleotide-binding</keyword>
<dbReference type="EMBL" id="JBHTBW010000021">
    <property type="protein sequence ID" value="MFC7441240.1"/>
    <property type="molecule type" value="Genomic_DNA"/>
</dbReference>
<reference evidence="16" key="1">
    <citation type="journal article" date="2019" name="Int. J. Syst. Evol. Microbiol.">
        <title>The Global Catalogue of Microorganisms (GCM) 10K type strain sequencing project: providing services to taxonomists for standard genome sequencing and annotation.</title>
        <authorList>
            <consortium name="The Broad Institute Genomics Platform"/>
            <consortium name="The Broad Institute Genome Sequencing Center for Infectious Disease"/>
            <person name="Wu L."/>
            <person name="Ma J."/>
        </authorList>
    </citation>
    <scope>NUCLEOTIDE SEQUENCE [LARGE SCALE GENOMIC DNA]</scope>
    <source>
        <strain evidence="16">CGMCC 1.12942</strain>
    </source>
</reference>
<dbReference type="Pfam" id="PF02518">
    <property type="entry name" value="HATPase_c"/>
    <property type="match status" value="1"/>
</dbReference>
<dbReference type="Gene3D" id="1.10.287.130">
    <property type="match status" value="1"/>
</dbReference>
<evidence type="ECO:0000256" key="4">
    <source>
        <dbReference type="ARBA" id="ARBA00022475"/>
    </source>
</evidence>
<evidence type="ECO:0000256" key="1">
    <source>
        <dbReference type="ARBA" id="ARBA00000085"/>
    </source>
</evidence>
<evidence type="ECO:0000259" key="14">
    <source>
        <dbReference type="PROSITE" id="PS50885"/>
    </source>
</evidence>
<evidence type="ECO:0000256" key="11">
    <source>
        <dbReference type="ARBA" id="ARBA00023136"/>
    </source>
</evidence>
<dbReference type="Gene3D" id="3.30.565.10">
    <property type="entry name" value="Histidine kinase-like ATPase, C-terminal domain"/>
    <property type="match status" value="1"/>
</dbReference>
<dbReference type="Pfam" id="PF00672">
    <property type="entry name" value="HAMP"/>
    <property type="match status" value="1"/>
</dbReference>
<dbReference type="PROSITE" id="PS50109">
    <property type="entry name" value="HIS_KIN"/>
    <property type="match status" value="1"/>
</dbReference>
<dbReference type="SMART" id="SM00304">
    <property type="entry name" value="HAMP"/>
    <property type="match status" value="1"/>
</dbReference>
<dbReference type="InterPro" id="IPR036890">
    <property type="entry name" value="HATPase_C_sf"/>
</dbReference>
<dbReference type="InterPro" id="IPR003661">
    <property type="entry name" value="HisK_dim/P_dom"/>
</dbReference>
<evidence type="ECO:0000256" key="2">
    <source>
        <dbReference type="ARBA" id="ARBA00004651"/>
    </source>
</evidence>
<dbReference type="PANTHER" id="PTHR43711">
    <property type="entry name" value="TWO-COMPONENT HISTIDINE KINASE"/>
    <property type="match status" value="1"/>
</dbReference>
<feature type="transmembrane region" description="Helical" evidence="12">
    <location>
        <begin position="158"/>
        <end position="178"/>
    </location>
</feature>
<keyword evidence="9 15" id="KW-0067">ATP-binding</keyword>
<dbReference type="CDD" id="cd06225">
    <property type="entry name" value="HAMP"/>
    <property type="match status" value="1"/>
</dbReference>
<sequence length="469" mass="52549">MFRKVLTGHLFVLGLAILLSSVLLSVMLENLLIKQKAREMREWAQPLAKQLKQEKQIPLAFLRRLEPLLERSRVDLLVFDKEGKPLYPSGSTVAKPLRLPSAMQARVAGGGRLEGTGKWGGKQVTWALVPIGGKQREGWVFLYSPVEGLRKVMAHVRVSLMVAGSLALVASFAVSIGMTRHLVRRLQGLQEGTKRIQAGEYSFRLSVAKVDDEIDALAVDFNEMAMRLEQTQQELRLHEERRQQFLFDLSHELRTPLTSLRGWLEALGQGWVENAQLPSTYARMEKETKRLIRLIHELMDIEKIQAGKVELVKERADLTELIDLVVEQLMPLADAKGLTLQAECAGAIPIYADLDRILQVLLNLTKNAIQFTDRGEVVVRAYATSSETVIQVADTGIGMTEEESRRIWDRFFKADPARMKQESETGLGLAIVKQLVEAHEGDIQVESQPGKGTCFTLSLPLPSFGQKDV</sequence>
<dbReference type="InterPro" id="IPR036097">
    <property type="entry name" value="HisK_dim/P_sf"/>
</dbReference>
<comment type="caution">
    <text evidence="15">The sequence shown here is derived from an EMBL/GenBank/DDBJ whole genome shotgun (WGS) entry which is preliminary data.</text>
</comment>
<dbReference type="SMART" id="SM00387">
    <property type="entry name" value="HATPase_c"/>
    <property type="match status" value="1"/>
</dbReference>
<dbReference type="PROSITE" id="PS50885">
    <property type="entry name" value="HAMP"/>
    <property type="match status" value="1"/>
</dbReference>
<keyword evidence="6" id="KW-0808">Transferase</keyword>
<keyword evidence="8" id="KW-0418">Kinase</keyword>
<keyword evidence="12" id="KW-0812">Transmembrane</keyword>
<comment type="subcellular location">
    <subcellularLocation>
        <location evidence="2">Cell membrane</location>
        <topology evidence="2">Multi-pass membrane protein</topology>
    </subcellularLocation>
</comment>
<gene>
    <name evidence="15" type="ORF">ACFQNG_08725</name>
</gene>
<comment type="catalytic activity">
    <reaction evidence="1">
        <text>ATP + protein L-histidine = ADP + protein N-phospho-L-histidine.</text>
        <dbReference type="EC" id="2.7.13.3"/>
    </reaction>
</comment>
<evidence type="ECO:0000256" key="9">
    <source>
        <dbReference type="ARBA" id="ARBA00022840"/>
    </source>
</evidence>
<dbReference type="InterPro" id="IPR050736">
    <property type="entry name" value="Sensor_HK_Regulatory"/>
</dbReference>
<evidence type="ECO:0000256" key="10">
    <source>
        <dbReference type="ARBA" id="ARBA00023012"/>
    </source>
</evidence>
<dbReference type="PRINTS" id="PR00344">
    <property type="entry name" value="BCTRLSENSOR"/>
</dbReference>
<dbReference type="CDD" id="cd16922">
    <property type="entry name" value="HATPase_EvgS-ArcB-TorS-like"/>
    <property type="match status" value="1"/>
</dbReference>
<dbReference type="InterPro" id="IPR004358">
    <property type="entry name" value="Sig_transdc_His_kin-like_C"/>
</dbReference>